<keyword evidence="2 5" id="KW-0812">Transmembrane</keyword>
<reference evidence="7 8" key="1">
    <citation type="submission" date="2023-07" db="EMBL/GenBank/DDBJ databases">
        <title>Genomic Encyclopedia of Type Strains, Phase IV (KMG-IV): sequencing the most valuable type-strain genomes for metagenomic binning, comparative biology and taxonomic classification.</title>
        <authorList>
            <person name="Goeker M."/>
        </authorList>
    </citation>
    <scope>NUCLEOTIDE SEQUENCE [LARGE SCALE GENOMIC DNA]</scope>
    <source>
        <strain evidence="7 8">DSM 27848</strain>
    </source>
</reference>
<evidence type="ECO:0000256" key="3">
    <source>
        <dbReference type="ARBA" id="ARBA00022968"/>
    </source>
</evidence>
<evidence type="ECO:0000256" key="5">
    <source>
        <dbReference type="SAM" id="Phobius"/>
    </source>
</evidence>
<keyword evidence="3" id="KW-0735">Signal-anchor</keyword>
<comment type="caution">
    <text evidence="7">The sequence shown here is derived from an EMBL/GenBank/DDBJ whole genome shotgun (WGS) entry which is preliminary data.</text>
</comment>
<evidence type="ECO:0000313" key="8">
    <source>
        <dbReference type="Proteomes" id="UP001232343"/>
    </source>
</evidence>
<evidence type="ECO:0000256" key="2">
    <source>
        <dbReference type="ARBA" id="ARBA00022692"/>
    </source>
</evidence>
<dbReference type="EMBL" id="JAUSUO010000003">
    <property type="protein sequence ID" value="MDQ0342866.1"/>
    <property type="molecule type" value="Genomic_DNA"/>
</dbReference>
<keyword evidence="8" id="KW-1185">Reference proteome</keyword>
<feature type="domain" description="Cell envelope-related transcriptional attenuator" evidence="6">
    <location>
        <begin position="94"/>
        <end position="242"/>
    </location>
</feature>
<dbReference type="InterPro" id="IPR050922">
    <property type="entry name" value="LytR/CpsA/Psr_CW_biosynth"/>
</dbReference>
<dbReference type="RefSeq" id="WP_244681565.1">
    <property type="nucleotide sequence ID" value="NZ_JALIRM010000006.1"/>
</dbReference>
<dbReference type="Gene3D" id="3.40.630.190">
    <property type="entry name" value="LCP protein"/>
    <property type="match status" value="1"/>
</dbReference>
<organism evidence="7 8">
    <name type="scientific">Lederbergia wuyishanensis</name>
    <dbReference type="NCBI Taxonomy" id="1347903"/>
    <lineage>
        <taxon>Bacteria</taxon>
        <taxon>Bacillati</taxon>
        <taxon>Bacillota</taxon>
        <taxon>Bacilli</taxon>
        <taxon>Bacillales</taxon>
        <taxon>Bacillaceae</taxon>
        <taxon>Lederbergia</taxon>
    </lineage>
</organism>
<dbReference type="Pfam" id="PF03816">
    <property type="entry name" value="LytR_cpsA_psr"/>
    <property type="match status" value="1"/>
</dbReference>
<dbReference type="Proteomes" id="UP001232343">
    <property type="component" value="Unassembled WGS sequence"/>
</dbReference>
<keyword evidence="5" id="KW-0472">Membrane</keyword>
<sequence>MGRQQIKLNKKKRSRKRIFWFLVFPILLIASLGISYGIHLYIKAENMMAESYHDDRAGKSVLREKKVDPKIDNVSILFIGIDDSEKRSQGDHTRSDALLLATLNEKEKSVKLLSIPRDSYVYIDEVGYSTKINHAHAYGGPKATIETVEQLLDIPVDYYVRVDFEAFMEIIDALGGVDIDVPFAFSEQNSKDKADAISLEPGLQTLNGEEALAFARTRKRDNDIERGKRQQEIMKAIVKKAASGTSVVKYGQVIDAIGANMKTDMTFDEIKSFIDYGVASHLTIDTMTLEGFDSYIPNSSGKNVYYWQLDENALAETKTTLKQHLDITTIPATNSVANPSNNSQEGDKE</sequence>
<comment type="similarity">
    <text evidence="1">Belongs to the LytR/CpsA/Psr (LCP) family.</text>
</comment>
<gene>
    <name evidence="7" type="ORF">J2S14_001680</name>
</gene>
<dbReference type="InterPro" id="IPR004474">
    <property type="entry name" value="LytR_CpsA_psr"/>
</dbReference>
<accession>A0ABU0D3B0</accession>
<protein>
    <submittedName>
        <fullName evidence="7">LCP family protein required for cell wall assembly</fullName>
    </submittedName>
</protein>
<dbReference type="PANTHER" id="PTHR33392">
    <property type="entry name" value="POLYISOPRENYL-TEICHOIC ACID--PEPTIDOGLYCAN TEICHOIC ACID TRANSFERASE TAGU"/>
    <property type="match status" value="1"/>
</dbReference>
<evidence type="ECO:0000259" key="6">
    <source>
        <dbReference type="Pfam" id="PF03816"/>
    </source>
</evidence>
<name>A0ABU0D3B0_9BACI</name>
<evidence type="ECO:0000256" key="1">
    <source>
        <dbReference type="ARBA" id="ARBA00006068"/>
    </source>
</evidence>
<keyword evidence="4 5" id="KW-1133">Transmembrane helix</keyword>
<evidence type="ECO:0000256" key="4">
    <source>
        <dbReference type="ARBA" id="ARBA00022989"/>
    </source>
</evidence>
<dbReference type="NCBIfam" id="TIGR00350">
    <property type="entry name" value="lytR_cpsA_psr"/>
    <property type="match status" value="1"/>
</dbReference>
<feature type="transmembrane region" description="Helical" evidence="5">
    <location>
        <begin position="20"/>
        <end position="42"/>
    </location>
</feature>
<dbReference type="PANTHER" id="PTHR33392:SF3">
    <property type="entry name" value="POLYISOPRENYL-TEICHOIC ACID--PEPTIDOGLYCAN TEICHOIC ACID TRANSFERASE TAGT"/>
    <property type="match status" value="1"/>
</dbReference>
<proteinExistence type="inferred from homology"/>
<evidence type="ECO:0000313" key="7">
    <source>
        <dbReference type="EMBL" id="MDQ0342866.1"/>
    </source>
</evidence>